<keyword evidence="15" id="KW-1185">Reference proteome</keyword>
<evidence type="ECO:0000256" key="5">
    <source>
        <dbReference type="ARBA" id="ARBA00023077"/>
    </source>
</evidence>
<dbReference type="InterPro" id="IPR036942">
    <property type="entry name" value="Beta-barrel_TonB_sf"/>
</dbReference>
<accession>A0A3E1NI03</accession>
<dbReference type="Gene3D" id="2.60.40.1120">
    <property type="entry name" value="Carboxypeptidase-like, regulatory domain"/>
    <property type="match status" value="1"/>
</dbReference>
<evidence type="ECO:0000313" key="14">
    <source>
        <dbReference type="EMBL" id="RFM27491.1"/>
    </source>
</evidence>
<reference evidence="14 15" key="1">
    <citation type="submission" date="2018-08" db="EMBL/GenBank/DDBJ databases">
        <title>Chitinophagaceae sp. K23C18032701, a novel bacterium isolated from forest soil.</title>
        <authorList>
            <person name="Wang C."/>
        </authorList>
    </citation>
    <scope>NUCLEOTIDE SEQUENCE [LARGE SCALE GENOMIC DNA]</scope>
    <source>
        <strain evidence="14 15">K23C18032701</strain>
    </source>
</reference>
<dbReference type="InterPro" id="IPR023996">
    <property type="entry name" value="TonB-dep_OMP_SusC/RagA"/>
</dbReference>
<keyword evidence="5 9" id="KW-0798">TonB box</keyword>
<evidence type="ECO:0000256" key="8">
    <source>
        <dbReference type="PROSITE-ProRule" id="PRU01360"/>
    </source>
</evidence>
<evidence type="ECO:0000259" key="12">
    <source>
        <dbReference type="Pfam" id="PF00593"/>
    </source>
</evidence>
<dbReference type="InterPro" id="IPR012910">
    <property type="entry name" value="Plug_dom"/>
</dbReference>
<dbReference type="Pfam" id="PF13715">
    <property type="entry name" value="CarbopepD_reg_2"/>
    <property type="match status" value="1"/>
</dbReference>
<dbReference type="NCBIfam" id="TIGR04057">
    <property type="entry name" value="SusC_RagA_signa"/>
    <property type="match status" value="1"/>
</dbReference>
<feature type="signal peptide" evidence="11">
    <location>
        <begin position="1"/>
        <end position="25"/>
    </location>
</feature>
<feature type="region of interest" description="Disordered" evidence="10">
    <location>
        <begin position="435"/>
        <end position="458"/>
    </location>
</feature>
<dbReference type="OrthoDB" id="9768177at2"/>
<dbReference type="AlphaFoldDB" id="A0A3E1NI03"/>
<dbReference type="NCBIfam" id="TIGR04056">
    <property type="entry name" value="OMP_RagA_SusC"/>
    <property type="match status" value="1"/>
</dbReference>
<dbReference type="GO" id="GO:0009279">
    <property type="term" value="C:cell outer membrane"/>
    <property type="evidence" value="ECO:0007669"/>
    <property type="project" value="UniProtKB-SubCell"/>
</dbReference>
<dbReference type="Pfam" id="PF07715">
    <property type="entry name" value="Plug"/>
    <property type="match status" value="1"/>
</dbReference>
<keyword evidence="3 8" id="KW-1134">Transmembrane beta strand</keyword>
<evidence type="ECO:0000259" key="13">
    <source>
        <dbReference type="Pfam" id="PF07715"/>
    </source>
</evidence>
<dbReference type="InterPro" id="IPR037066">
    <property type="entry name" value="Plug_dom_sf"/>
</dbReference>
<dbReference type="RefSeq" id="WP_116848250.1">
    <property type="nucleotide sequence ID" value="NZ_QTJU01000005.1"/>
</dbReference>
<dbReference type="InterPro" id="IPR023997">
    <property type="entry name" value="TonB-dep_OMP_SusC/RagA_CS"/>
</dbReference>
<dbReference type="SUPFAM" id="SSF56935">
    <property type="entry name" value="Porins"/>
    <property type="match status" value="1"/>
</dbReference>
<keyword evidence="7 8" id="KW-0998">Cell outer membrane</keyword>
<feature type="domain" description="TonB-dependent receptor-like beta-barrel" evidence="12">
    <location>
        <begin position="431"/>
        <end position="897"/>
    </location>
</feature>
<evidence type="ECO:0000256" key="9">
    <source>
        <dbReference type="RuleBase" id="RU003357"/>
    </source>
</evidence>
<feature type="chain" id="PRO_5017656200" evidence="11">
    <location>
        <begin position="26"/>
        <end position="1042"/>
    </location>
</feature>
<dbReference type="Proteomes" id="UP000261284">
    <property type="component" value="Unassembled WGS sequence"/>
</dbReference>
<organism evidence="14 15">
    <name type="scientific">Deminuibacter soli</name>
    <dbReference type="NCBI Taxonomy" id="2291815"/>
    <lineage>
        <taxon>Bacteria</taxon>
        <taxon>Pseudomonadati</taxon>
        <taxon>Bacteroidota</taxon>
        <taxon>Chitinophagia</taxon>
        <taxon>Chitinophagales</taxon>
        <taxon>Chitinophagaceae</taxon>
        <taxon>Deminuibacter</taxon>
    </lineage>
</organism>
<comment type="similarity">
    <text evidence="8 9">Belongs to the TonB-dependent receptor family.</text>
</comment>
<evidence type="ECO:0000313" key="15">
    <source>
        <dbReference type="Proteomes" id="UP000261284"/>
    </source>
</evidence>
<dbReference type="InterPro" id="IPR039426">
    <property type="entry name" value="TonB-dep_rcpt-like"/>
</dbReference>
<keyword evidence="2 8" id="KW-0813">Transport</keyword>
<evidence type="ECO:0000256" key="10">
    <source>
        <dbReference type="SAM" id="MobiDB-lite"/>
    </source>
</evidence>
<gene>
    <name evidence="14" type="ORF">DXN05_15890</name>
</gene>
<keyword evidence="6 8" id="KW-0472">Membrane</keyword>
<dbReference type="PROSITE" id="PS52016">
    <property type="entry name" value="TONB_DEPENDENT_REC_3"/>
    <property type="match status" value="1"/>
</dbReference>
<sequence>MMKRFTHFSLLLHMLLLLCVAVAHAQNNIAVHGRVTAPGSSNGLGGVSVALQGTNRGTTTDDKGQYRLNNVPANGTLIFSFVGHKMQTISVDNRTTIDIGMELEGAASLDQVVVIGYGSTRKKDLTGAVASVNAVRLQKQNPTSVQDVLRSNVPGLSVGITTSAKPGGSLQIRGKNTLTAGSTPLLVLDGAIYNGAMSDINPQDIENVDVLKDASASAVFGAKAASGVIIITTKRGKSGKPVVSFNTNVGVATMGVNQPVYQGEAFLNWRTDVENSTHGFTQKPYQFNDPRTLPSDVSLAQWLAYDNSAGDPVTVWLQRLNFKPIEITDYKKGAVTNWYDMVFHNGLQQNYTLSLSGGSENFNYYWSAGYLNNEGVVVGDKYSTTNSRLKLEGKVNKWLTVGANTQFAVRNESQVPVNWSLMTLNTPYGGMYNDDSTDYRYSPQDDAGSGARNPLSGPKYTTKRQMYYTLNSLVYAKVKLPFGINYQLNFSPQFEWYQNFTHNDARYQDFASLGGTAERNEHQQYQWQLDNLFTWSKTFNRIHHIDATFLVNSEKYQYWSDDMTNNHFNPSDVLGYSGMGSGTTPVISSDDQYSTGAALMGRLFYSLKERYMLTLSMRRDGYSAFGQKHPWATFPAAALGWAFTEEPWFKAKWLDYGKLRFSYGVNGNRDIGRYVALSNLSTGKYLEVNTDGTTRLVTQLYVNAMANPDLKWERTAAYNWGLDFTILHNILNGSIDVYKSKTKDLLVNRALPVMVGFSNVYTNIGEVDNHGLELNLQSRNITRKNFTWSTSANFAMNRNKIAHLYGDKANVYDSTGKVTGTIEPDDVTNKWFIGHDVNSVWDIKVQGVYQNGDAAAAARYGQKPGDFRLQDVNNDGKYTNADRQFLGYSEPRFRWTLRNDFSFLQHFDFSFQIYSLWGHMSSFNQAKNRDGFPDRTNSYVYPYWTPTKPTNDFARIYSSDGGASYNVYRSRSFVRLDNIALAYTFSRALVQKAGIQDLKIYFNVKNVAVYKKNWQFWDPEWDPNVGPGPTPRTYTLGINLTL</sequence>
<evidence type="ECO:0000256" key="4">
    <source>
        <dbReference type="ARBA" id="ARBA00022692"/>
    </source>
</evidence>
<evidence type="ECO:0000256" key="11">
    <source>
        <dbReference type="SAM" id="SignalP"/>
    </source>
</evidence>
<comment type="caution">
    <text evidence="14">The sequence shown here is derived from an EMBL/GenBank/DDBJ whole genome shotgun (WGS) entry which is preliminary data.</text>
</comment>
<dbReference type="InterPro" id="IPR000531">
    <property type="entry name" value="Beta-barrel_TonB"/>
</dbReference>
<comment type="subcellular location">
    <subcellularLocation>
        <location evidence="1 8">Cell outer membrane</location>
        <topology evidence="1 8">Multi-pass membrane protein</topology>
    </subcellularLocation>
</comment>
<evidence type="ECO:0000256" key="2">
    <source>
        <dbReference type="ARBA" id="ARBA00022448"/>
    </source>
</evidence>
<name>A0A3E1NI03_9BACT</name>
<evidence type="ECO:0000256" key="3">
    <source>
        <dbReference type="ARBA" id="ARBA00022452"/>
    </source>
</evidence>
<keyword evidence="4 8" id="KW-0812">Transmembrane</keyword>
<proteinExistence type="inferred from homology"/>
<evidence type="ECO:0000256" key="7">
    <source>
        <dbReference type="ARBA" id="ARBA00023237"/>
    </source>
</evidence>
<protein>
    <submittedName>
        <fullName evidence="14">SusC/RagA family TonB-linked outer membrane protein</fullName>
    </submittedName>
</protein>
<keyword evidence="11" id="KW-0732">Signal</keyword>
<feature type="domain" description="TonB-dependent receptor plug" evidence="13">
    <location>
        <begin position="122"/>
        <end position="228"/>
    </location>
</feature>
<dbReference type="Gene3D" id="2.170.130.10">
    <property type="entry name" value="TonB-dependent receptor, plug domain"/>
    <property type="match status" value="1"/>
</dbReference>
<dbReference type="Pfam" id="PF00593">
    <property type="entry name" value="TonB_dep_Rec_b-barrel"/>
    <property type="match status" value="1"/>
</dbReference>
<evidence type="ECO:0000256" key="6">
    <source>
        <dbReference type="ARBA" id="ARBA00023136"/>
    </source>
</evidence>
<dbReference type="InterPro" id="IPR008969">
    <property type="entry name" value="CarboxyPept-like_regulatory"/>
</dbReference>
<dbReference type="SUPFAM" id="SSF49464">
    <property type="entry name" value="Carboxypeptidase regulatory domain-like"/>
    <property type="match status" value="1"/>
</dbReference>
<evidence type="ECO:0000256" key="1">
    <source>
        <dbReference type="ARBA" id="ARBA00004571"/>
    </source>
</evidence>
<dbReference type="EMBL" id="QTJU01000005">
    <property type="protein sequence ID" value="RFM27491.1"/>
    <property type="molecule type" value="Genomic_DNA"/>
</dbReference>
<dbReference type="Gene3D" id="2.40.170.20">
    <property type="entry name" value="TonB-dependent receptor, beta-barrel domain"/>
    <property type="match status" value="1"/>
</dbReference>